<comment type="caution">
    <text evidence="6">The sequence shown here is derived from an EMBL/GenBank/DDBJ whole genome shotgun (WGS) entry which is preliminary data.</text>
</comment>
<sequence length="149" mass="16450">MRLCPPLGTPAAAAFFLPSEENFYQRPSYIQVKETWKGDCRLSTNKVLSALCYFSVFFAPFILPIVVYFVVEDLEVKRHAKRSLVSHLIPAVTILLFIALAASPVLFGHWGGESLLFGGGLVWLGFLVAGAVNLVVIVWNVIKGIQVLK</sequence>
<evidence type="ECO:0000256" key="1">
    <source>
        <dbReference type="ARBA" id="ARBA00004141"/>
    </source>
</evidence>
<accession>A0A150NAP6</accession>
<evidence type="ECO:0000256" key="4">
    <source>
        <dbReference type="ARBA" id="ARBA00023136"/>
    </source>
</evidence>
<protein>
    <recommendedName>
        <fullName evidence="8">DUF4870 domain-containing protein</fullName>
    </recommendedName>
</protein>
<dbReference type="EMBL" id="LQYY01000085">
    <property type="protein sequence ID" value="KYD33785.1"/>
    <property type="molecule type" value="Genomic_DNA"/>
</dbReference>
<evidence type="ECO:0000256" key="3">
    <source>
        <dbReference type="ARBA" id="ARBA00022989"/>
    </source>
</evidence>
<dbReference type="InterPro" id="IPR019109">
    <property type="entry name" value="MamF_MmsF"/>
</dbReference>
<feature type="transmembrane region" description="Helical" evidence="5">
    <location>
        <begin position="83"/>
        <end position="102"/>
    </location>
</feature>
<feature type="transmembrane region" description="Helical" evidence="5">
    <location>
        <begin position="47"/>
        <end position="71"/>
    </location>
</feature>
<evidence type="ECO:0000256" key="2">
    <source>
        <dbReference type="ARBA" id="ARBA00022692"/>
    </source>
</evidence>
<keyword evidence="3 5" id="KW-1133">Transmembrane helix</keyword>
<evidence type="ECO:0008006" key="8">
    <source>
        <dbReference type="Google" id="ProtNLM"/>
    </source>
</evidence>
<dbReference type="AlphaFoldDB" id="A0A150NAP6"/>
<proteinExistence type="predicted"/>
<organism evidence="6 7">
    <name type="scientific">Geobacillus stearothermophilus</name>
    <name type="common">Bacillus stearothermophilus</name>
    <dbReference type="NCBI Taxonomy" id="1422"/>
    <lineage>
        <taxon>Bacteria</taxon>
        <taxon>Bacillati</taxon>
        <taxon>Bacillota</taxon>
        <taxon>Bacilli</taxon>
        <taxon>Bacillales</taxon>
        <taxon>Anoxybacillaceae</taxon>
        <taxon>Geobacillus</taxon>
    </lineage>
</organism>
<keyword evidence="4 5" id="KW-0472">Membrane</keyword>
<evidence type="ECO:0000313" key="6">
    <source>
        <dbReference type="EMBL" id="KYD33785.1"/>
    </source>
</evidence>
<evidence type="ECO:0000256" key="5">
    <source>
        <dbReference type="SAM" id="Phobius"/>
    </source>
</evidence>
<comment type="subcellular location">
    <subcellularLocation>
        <location evidence="1">Membrane</location>
        <topology evidence="1">Multi-pass membrane protein</topology>
    </subcellularLocation>
</comment>
<gene>
    <name evidence="6" type="ORF">B4114_2648</name>
</gene>
<dbReference type="PATRIC" id="fig|1422.17.peg.269"/>
<evidence type="ECO:0000313" key="7">
    <source>
        <dbReference type="Proteomes" id="UP000075517"/>
    </source>
</evidence>
<name>A0A150NAP6_GEOSE</name>
<keyword evidence="2 5" id="KW-0812">Transmembrane</keyword>
<dbReference type="Proteomes" id="UP000075517">
    <property type="component" value="Unassembled WGS sequence"/>
</dbReference>
<dbReference type="Pfam" id="PF09685">
    <property type="entry name" value="MamF_MmsF"/>
    <property type="match status" value="1"/>
</dbReference>
<feature type="transmembrane region" description="Helical" evidence="5">
    <location>
        <begin position="122"/>
        <end position="142"/>
    </location>
</feature>
<reference evidence="6 7" key="1">
    <citation type="submission" date="2016-01" db="EMBL/GenBank/DDBJ databases">
        <title>Draft Genome Sequences of Seven Thermophilic Sporeformers Isolated from Foods.</title>
        <authorList>
            <person name="Berendsen E.M."/>
            <person name="Wells-Bennik M.H."/>
            <person name="Krawcyk A.O."/>
            <person name="De Jong A."/>
            <person name="Holsappel S."/>
            <person name="Eijlander R.T."/>
            <person name="Kuipers O.P."/>
        </authorList>
    </citation>
    <scope>NUCLEOTIDE SEQUENCE [LARGE SCALE GENOMIC DNA]</scope>
    <source>
        <strain evidence="6 7">B4114</strain>
    </source>
</reference>